<dbReference type="Pfam" id="PF00831">
    <property type="entry name" value="Ribosomal_L29"/>
    <property type="match status" value="1"/>
</dbReference>
<protein>
    <recommendedName>
        <fullName evidence="4">Large ribosomal subunit protein uL29c</fullName>
    </recommendedName>
    <alternativeName>
        <fullName evidence="5">50S ribosomal protein L29, chloroplastic</fullName>
    </alternativeName>
</protein>
<organism evidence="6 7">
    <name type="scientific">Klebsormidium nitens</name>
    <name type="common">Green alga</name>
    <name type="synonym">Ulothrix nitens</name>
    <dbReference type="NCBI Taxonomy" id="105231"/>
    <lineage>
        <taxon>Eukaryota</taxon>
        <taxon>Viridiplantae</taxon>
        <taxon>Streptophyta</taxon>
        <taxon>Klebsormidiophyceae</taxon>
        <taxon>Klebsormidiales</taxon>
        <taxon>Klebsormidiaceae</taxon>
        <taxon>Klebsormidium</taxon>
    </lineage>
</organism>
<dbReference type="GO" id="GO:0003735">
    <property type="term" value="F:structural constituent of ribosome"/>
    <property type="evidence" value="ECO:0007669"/>
    <property type="project" value="InterPro"/>
</dbReference>
<dbReference type="InterPro" id="IPR018254">
    <property type="entry name" value="Ribosomal_uL29_CS"/>
</dbReference>
<evidence type="ECO:0000313" key="7">
    <source>
        <dbReference type="Proteomes" id="UP000054558"/>
    </source>
</evidence>
<evidence type="ECO:0000256" key="2">
    <source>
        <dbReference type="ARBA" id="ARBA00022980"/>
    </source>
</evidence>
<dbReference type="GO" id="GO:0022625">
    <property type="term" value="C:cytosolic large ribosomal subunit"/>
    <property type="evidence" value="ECO:0000318"/>
    <property type="project" value="GO_Central"/>
</dbReference>
<evidence type="ECO:0000256" key="5">
    <source>
        <dbReference type="ARBA" id="ARBA00042960"/>
    </source>
</evidence>
<name>A0A1Y1I4L6_KLENI</name>
<dbReference type="OMA" id="GIRIQHV"/>
<dbReference type="SUPFAM" id="SSF46561">
    <property type="entry name" value="Ribosomal protein L29 (L29p)"/>
    <property type="match status" value="1"/>
</dbReference>
<dbReference type="OrthoDB" id="528635at2759"/>
<dbReference type="InterPro" id="IPR036049">
    <property type="entry name" value="Ribosomal_uL29_sf"/>
</dbReference>
<evidence type="ECO:0000256" key="1">
    <source>
        <dbReference type="ARBA" id="ARBA00009254"/>
    </source>
</evidence>
<dbReference type="PANTHER" id="PTHR10916">
    <property type="entry name" value="60S RIBOSOMAL PROTEIN L35/50S RIBOSOMAL PROTEIN L29"/>
    <property type="match status" value="1"/>
</dbReference>
<proteinExistence type="inferred from homology"/>
<sequence>MGALNLAGSGLASSTARASPSSQSAFVALPKTFRAATKTAVPMHCHRSITMGSTLKTKEQVAEYRSWTDEELDQKVADCKMELFFLRMQLAARQEIKTHRFDALRKTVARLLTVKREREIAEGIKPRESRKRSKALEHARGGWWKVANIPEEFKYLTTPGEGDSVVEI</sequence>
<comment type="similarity">
    <text evidence="1">Belongs to the universal ribosomal protein uL29 family.</text>
</comment>
<dbReference type="Proteomes" id="UP000054558">
    <property type="component" value="Unassembled WGS sequence"/>
</dbReference>
<dbReference type="PANTHER" id="PTHR10916:SF0">
    <property type="entry name" value="LARGE RIBOSOMAL SUBUNIT PROTEIN UL29C"/>
    <property type="match status" value="1"/>
</dbReference>
<dbReference type="InterPro" id="IPR050063">
    <property type="entry name" value="Ribosomal_protein_uL29"/>
</dbReference>
<reference evidence="6 7" key="1">
    <citation type="journal article" date="2014" name="Nat. Commun.">
        <title>Klebsormidium flaccidum genome reveals primary factors for plant terrestrial adaptation.</title>
        <authorList>
            <person name="Hori K."/>
            <person name="Maruyama F."/>
            <person name="Fujisawa T."/>
            <person name="Togashi T."/>
            <person name="Yamamoto N."/>
            <person name="Seo M."/>
            <person name="Sato S."/>
            <person name="Yamada T."/>
            <person name="Mori H."/>
            <person name="Tajima N."/>
            <person name="Moriyama T."/>
            <person name="Ikeuchi M."/>
            <person name="Watanabe M."/>
            <person name="Wada H."/>
            <person name="Kobayashi K."/>
            <person name="Saito M."/>
            <person name="Masuda T."/>
            <person name="Sasaki-Sekimoto Y."/>
            <person name="Mashiguchi K."/>
            <person name="Awai K."/>
            <person name="Shimojima M."/>
            <person name="Masuda S."/>
            <person name="Iwai M."/>
            <person name="Nobusawa T."/>
            <person name="Narise T."/>
            <person name="Kondo S."/>
            <person name="Saito H."/>
            <person name="Sato R."/>
            <person name="Murakawa M."/>
            <person name="Ihara Y."/>
            <person name="Oshima-Yamada Y."/>
            <person name="Ohtaka K."/>
            <person name="Satoh M."/>
            <person name="Sonobe K."/>
            <person name="Ishii M."/>
            <person name="Ohtani R."/>
            <person name="Kanamori-Sato M."/>
            <person name="Honoki R."/>
            <person name="Miyazaki D."/>
            <person name="Mochizuki H."/>
            <person name="Umetsu J."/>
            <person name="Higashi K."/>
            <person name="Shibata D."/>
            <person name="Kamiya Y."/>
            <person name="Sato N."/>
            <person name="Nakamura Y."/>
            <person name="Tabata S."/>
            <person name="Ida S."/>
            <person name="Kurokawa K."/>
            <person name="Ohta H."/>
        </authorList>
    </citation>
    <scope>NUCLEOTIDE SEQUENCE [LARGE SCALE GENOMIC DNA]</scope>
    <source>
        <strain evidence="6 7">NIES-2285</strain>
    </source>
</reference>
<keyword evidence="7" id="KW-1185">Reference proteome</keyword>
<evidence type="ECO:0000256" key="4">
    <source>
        <dbReference type="ARBA" id="ARBA00040028"/>
    </source>
</evidence>
<dbReference type="NCBIfam" id="TIGR00012">
    <property type="entry name" value="L29"/>
    <property type="match status" value="1"/>
</dbReference>
<dbReference type="PROSITE" id="PS00579">
    <property type="entry name" value="RIBOSOMAL_L29"/>
    <property type="match status" value="1"/>
</dbReference>
<gene>
    <name evidence="6" type="ORF">KFL_001340120</name>
</gene>
<dbReference type="EMBL" id="DF237083">
    <property type="protein sequence ID" value="GAQ83058.1"/>
    <property type="molecule type" value="Genomic_DNA"/>
</dbReference>
<dbReference type="InterPro" id="IPR001854">
    <property type="entry name" value="Ribosomal_uL29"/>
</dbReference>
<dbReference type="GO" id="GO:0006412">
    <property type="term" value="P:translation"/>
    <property type="evidence" value="ECO:0007669"/>
    <property type="project" value="InterPro"/>
</dbReference>
<accession>A0A1Y1I4L6</accession>
<dbReference type="STRING" id="105231.A0A1Y1I4L6"/>
<evidence type="ECO:0000313" key="6">
    <source>
        <dbReference type="EMBL" id="GAQ83058.1"/>
    </source>
</evidence>
<evidence type="ECO:0000256" key="3">
    <source>
        <dbReference type="ARBA" id="ARBA00023274"/>
    </source>
</evidence>
<dbReference type="CDD" id="cd00427">
    <property type="entry name" value="Ribosomal_L29_HIP"/>
    <property type="match status" value="1"/>
</dbReference>
<dbReference type="AlphaFoldDB" id="A0A1Y1I4L6"/>
<dbReference type="HAMAP" id="MF_00374">
    <property type="entry name" value="Ribosomal_uL29"/>
    <property type="match status" value="1"/>
</dbReference>
<dbReference type="Gene3D" id="1.10.287.310">
    <property type="match status" value="1"/>
</dbReference>
<keyword evidence="2 6" id="KW-0689">Ribosomal protein</keyword>
<keyword evidence="3" id="KW-0687">Ribonucleoprotein</keyword>